<evidence type="ECO:0000313" key="4">
    <source>
        <dbReference type="EMBL" id="MDA7415935.1"/>
    </source>
</evidence>
<reference evidence="4" key="1">
    <citation type="submission" date="2023-01" db="EMBL/GenBank/DDBJ databases">
        <title>Xenophilus mangrovi sp. nov., isolated from soil of Mangrove nature reserve.</title>
        <authorList>
            <person name="Xu S."/>
            <person name="Liu Z."/>
            <person name="Xu Y."/>
        </authorList>
    </citation>
    <scope>NUCLEOTIDE SEQUENCE</scope>
    <source>
        <strain evidence="4">YW8</strain>
    </source>
</reference>
<dbReference type="Gene3D" id="1.10.10.10">
    <property type="entry name" value="Winged helix-like DNA-binding domain superfamily/Winged helix DNA-binding domain"/>
    <property type="match status" value="1"/>
</dbReference>
<dbReference type="PANTHER" id="PTHR13947">
    <property type="entry name" value="GNAT FAMILY N-ACETYLTRANSFERASE"/>
    <property type="match status" value="1"/>
</dbReference>
<dbReference type="Pfam" id="PF00583">
    <property type="entry name" value="Acetyltransf_1"/>
    <property type="match status" value="1"/>
</dbReference>
<name>A0AAE3N4Y2_9BURK</name>
<dbReference type="InterPro" id="IPR000835">
    <property type="entry name" value="HTH_MarR-typ"/>
</dbReference>
<dbReference type="InterPro" id="IPR036388">
    <property type="entry name" value="WH-like_DNA-bd_sf"/>
</dbReference>
<evidence type="ECO:0000256" key="1">
    <source>
        <dbReference type="ARBA" id="ARBA00022679"/>
    </source>
</evidence>
<sequence length="316" mass="35110">MNSPSASSVPVDQVKALRRFNRFFTRRIGVLDAYLGGRLSLTDVRVLYELAHRDGLSATQLQRELGLDAGYLSRILKRYEKDGWLLRAPHPKDARQSLLQLTEAGHAAFSPMQQKSREEAAALLAPLPPAQRAEAVAAMARIESLLDPAGAPASQALRTALLRDPVPGDLGWVVQQHGELYAREYGWDMRFEAMVAEIAARFVQHFDPAAEKCWIAELDGQRVGAIFVVRKSATVAQLRMLILAPQARGLGLGARLTDEAIAFARARGYRRMVLWTNSCLTAARAIYARRGFVLDKSEPYEDFGQKLLGETWSLKL</sequence>
<feature type="domain" description="HTH marR-type" evidence="2">
    <location>
        <begin position="10"/>
        <end position="144"/>
    </location>
</feature>
<dbReference type="GO" id="GO:0008080">
    <property type="term" value="F:N-acetyltransferase activity"/>
    <property type="evidence" value="ECO:0007669"/>
    <property type="project" value="InterPro"/>
</dbReference>
<dbReference type="SUPFAM" id="SSF55729">
    <property type="entry name" value="Acyl-CoA N-acyltransferases (Nat)"/>
    <property type="match status" value="1"/>
</dbReference>
<dbReference type="Pfam" id="PF01047">
    <property type="entry name" value="MarR"/>
    <property type="match status" value="1"/>
</dbReference>
<dbReference type="CDD" id="cd04301">
    <property type="entry name" value="NAT_SF"/>
    <property type="match status" value="1"/>
</dbReference>
<gene>
    <name evidence="4" type="ORF">PGB34_06115</name>
</gene>
<dbReference type="InterPro" id="IPR011991">
    <property type="entry name" value="ArsR-like_HTH"/>
</dbReference>
<protein>
    <submittedName>
        <fullName evidence="4">Bifunctional helix-turn-helix transcriptional regulator/GNAT family N-acetyltransferase</fullName>
    </submittedName>
</protein>
<dbReference type="InterPro" id="IPR016181">
    <property type="entry name" value="Acyl_CoA_acyltransferase"/>
</dbReference>
<dbReference type="EMBL" id="JAQIPB010000002">
    <property type="protein sequence ID" value="MDA7415935.1"/>
    <property type="molecule type" value="Genomic_DNA"/>
</dbReference>
<dbReference type="GO" id="GO:0003700">
    <property type="term" value="F:DNA-binding transcription factor activity"/>
    <property type="evidence" value="ECO:0007669"/>
    <property type="project" value="InterPro"/>
</dbReference>
<dbReference type="AlphaFoldDB" id="A0AAE3N4Y2"/>
<accession>A0AAE3N4Y2</accession>
<dbReference type="PROSITE" id="PS50995">
    <property type="entry name" value="HTH_MARR_2"/>
    <property type="match status" value="1"/>
</dbReference>
<evidence type="ECO:0000259" key="3">
    <source>
        <dbReference type="PROSITE" id="PS51186"/>
    </source>
</evidence>
<comment type="caution">
    <text evidence="4">The sequence shown here is derived from an EMBL/GenBank/DDBJ whole genome shotgun (WGS) entry which is preliminary data.</text>
</comment>
<dbReference type="RefSeq" id="WP_271427177.1">
    <property type="nucleotide sequence ID" value="NZ_JAQIPB010000002.1"/>
</dbReference>
<keyword evidence="5" id="KW-1185">Reference proteome</keyword>
<feature type="domain" description="N-acetyltransferase" evidence="3">
    <location>
        <begin position="160"/>
        <end position="316"/>
    </location>
</feature>
<dbReference type="SUPFAM" id="SSF46785">
    <property type="entry name" value="Winged helix' DNA-binding domain"/>
    <property type="match status" value="1"/>
</dbReference>
<dbReference type="Gene3D" id="3.40.630.30">
    <property type="match status" value="1"/>
</dbReference>
<evidence type="ECO:0000259" key="2">
    <source>
        <dbReference type="PROSITE" id="PS50995"/>
    </source>
</evidence>
<dbReference type="InterPro" id="IPR050769">
    <property type="entry name" value="NAT_camello-type"/>
</dbReference>
<dbReference type="InterPro" id="IPR036390">
    <property type="entry name" value="WH_DNA-bd_sf"/>
</dbReference>
<dbReference type="Proteomes" id="UP001212602">
    <property type="component" value="Unassembled WGS sequence"/>
</dbReference>
<dbReference type="PROSITE" id="PS51186">
    <property type="entry name" value="GNAT"/>
    <property type="match status" value="1"/>
</dbReference>
<dbReference type="PRINTS" id="PR00598">
    <property type="entry name" value="HTHMARR"/>
</dbReference>
<proteinExistence type="predicted"/>
<dbReference type="SMART" id="SM00347">
    <property type="entry name" value="HTH_MARR"/>
    <property type="match status" value="1"/>
</dbReference>
<keyword evidence="1" id="KW-0808">Transferase</keyword>
<dbReference type="CDD" id="cd00090">
    <property type="entry name" value="HTH_ARSR"/>
    <property type="match status" value="1"/>
</dbReference>
<evidence type="ECO:0000313" key="5">
    <source>
        <dbReference type="Proteomes" id="UP001212602"/>
    </source>
</evidence>
<dbReference type="InterPro" id="IPR000182">
    <property type="entry name" value="GNAT_dom"/>
</dbReference>
<organism evidence="4 5">
    <name type="scientific">Xenophilus arseniciresistens</name>
    <dbReference type="NCBI Taxonomy" id="1283306"/>
    <lineage>
        <taxon>Bacteria</taxon>
        <taxon>Pseudomonadati</taxon>
        <taxon>Pseudomonadota</taxon>
        <taxon>Betaproteobacteria</taxon>
        <taxon>Burkholderiales</taxon>
        <taxon>Comamonadaceae</taxon>
        <taxon>Xenophilus</taxon>
    </lineage>
</organism>
<dbReference type="PANTHER" id="PTHR13947:SF37">
    <property type="entry name" value="LD18367P"/>
    <property type="match status" value="1"/>
</dbReference>